<proteinExistence type="predicted"/>
<dbReference type="PANTHER" id="PTHR38471:SF2">
    <property type="entry name" value="FOUR HELIX BUNDLE PROTEIN"/>
    <property type="match status" value="1"/>
</dbReference>
<dbReference type="OrthoDB" id="285993at2"/>
<dbReference type="AlphaFoldDB" id="A0A5D0RDK6"/>
<evidence type="ECO:0000313" key="1">
    <source>
        <dbReference type="EMBL" id="TYB79770.1"/>
    </source>
</evidence>
<reference evidence="1 2" key="1">
    <citation type="submission" date="2019-08" db="EMBL/GenBank/DDBJ databases">
        <title>Genomes of Antarctic Bizionia species.</title>
        <authorList>
            <person name="Bowman J.P."/>
        </authorList>
    </citation>
    <scope>NUCLEOTIDE SEQUENCE [LARGE SCALE GENOMIC DNA]</scope>
    <source>
        <strain evidence="1 2">ADA-4</strain>
    </source>
</reference>
<dbReference type="SUPFAM" id="SSF158446">
    <property type="entry name" value="IVS-encoded protein-like"/>
    <property type="match status" value="1"/>
</dbReference>
<evidence type="ECO:0000313" key="2">
    <source>
        <dbReference type="Proteomes" id="UP000323720"/>
    </source>
</evidence>
<dbReference type="NCBIfam" id="TIGR02436">
    <property type="entry name" value="four helix bundle protein"/>
    <property type="match status" value="1"/>
</dbReference>
<dbReference type="EMBL" id="VSKK01000001">
    <property type="protein sequence ID" value="TYB79770.1"/>
    <property type="molecule type" value="Genomic_DNA"/>
</dbReference>
<gene>
    <name evidence="1" type="ORF">ES674_08475</name>
</gene>
<dbReference type="InterPro" id="IPR036583">
    <property type="entry name" value="23S_rRNA_IVS_sf"/>
</dbReference>
<accession>A0A5D0RDK6</accession>
<dbReference type="Proteomes" id="UP000323720">
    <property type="component" value="Unassembled WGS sequence"/>
</dbReference>
<dbReference type="Pfam" id="PF05635">
    <property type="entry name" value="23S_rRNA_IVP"/>
    <property type="match status" value="1"/>
</dbReference>
<protein>
    <submittedName>
        <fullName evidence="1">Four helix bundle protein</fullName>
    </submittedName>
</protein>
<name>A0A5D0RDK6_9FLAO</name>
<dbReference type="PIRSF" id="PIRSF035652">
    <property type="entry name" value="CHP02436"/>
    <property type="match status" value="1"/>
</dbReference>
<dbReference type="InterPro" id="IPR012657">
    <property type="entry name" value="23S_rRNA-intervening_sequence"/>
</dbReference>
<dbReference type="RefSeq" id="WP_148403498.1">
    <property type="nucleotide sequence ID" value="NZ_VSKK01000001.1"/>
</dbReference>
<keyword evidence="2" id="KW-1185">Reference proteome</keyword>
<sequence length="116" mass="13008">MIKRNELLEVTMELALQVIIYCEILEGSRKYVIARQLLKSGTSVGANAREAQGAESKADFIHKLKIAYKEAVETEYWIALCEKSDSYQNPTEILKSNLSSSIKLLGKIISTSKNIK</sequence>
<dbReference type="PANTHER" id="PTHR38471">
    <property type="entry name" value="FOUR HELIX BUNDLE PROTEIN"/>
    <property type="match status" value="1"/>
</dbReference>
<dbReference type="Gene3D" id="1.20.1440.60">
    <property type="entry name" value="23S rRNA-intervening sequence"/>
    <property type="match status" value="1"/>
</dbReference>
<organism evidence="1 2">
    <name type="scientific">Bizionia myxarmorum</name>
    <dbReference type="NCBI Taxonomy" id="291186"/>
    <lineage>
        <taxon>Bacteria</taxon>
        <taxon>Pseudomonadati</taxon>
        <taxon>Bacteroidota</taxon>
        <taxon>Flavobacteriia</taxon>
        <taxon>Flavobacteriales</taxon>
        <taxon>Flavobacteriaceae</taxon>
        <taxon>Bizionia</taxon>
    </lineage>
</organism>
<comment type="caution">
    <text evidence="1">The sequence shown here is derived from an EMBL/GenBank/DDBJ whole genome shotgun (WGS) entry which is preliminary data.</text>
</comment>